<evidence type="ECO:0000256" key="5">
    <source>
        <dbReference type="ARBA" id="ARBA00023015"/>
    </source>
</evidence>
<keyword evidence="3" id="KW-0813">Transport</keyword>
<dbReference type="InterPro" id="IPR018060">
    <property type="entry name" value="HTH_AraC"/>
</dbReference>
<evidence type="ECO:0000256" key="4">
    <source>
        <dbReference type="ARBA" id="ARBA00022729"/>
    </source>
</evidence>
<evidence type="ECO:0000256" key="1">
    <source>
        <dbReference type="ARBA" id="ARBA00004196"/>
    </source>
</evidence>
<dbReference type="Pfam" id="PF12833">
    <property type="entry name" value="HTH_18"/>
    <property type="match status" value="1"/>
</dbReference>
<dbReference type="SUPFAM" id="SSF53807">
    <property type="entry name" value="Helical backbone' metal receptor"/>
    <property type="match status" value="1"/>
</dbReference>
<evidence type="ECO:0000313" key="9">
    <source>
        <dbReference type="EMBL" id="MWV45689.1"/>
    </source>
</evidence>
<name>A0A7X3IKL8_9BACL</name>
<dbReference type="AlphaFoldDB" id="A0A7X3IKL8"/>
<dbReference type="GO" id="GO:0003700">
    <property type="term" value="F:DNA-binding transcription factor activity"/>
    <property type="evidence" value="ECO:0007669"/>
    <property type="project" value="InterPro"/>
</dbReference>
<dbReference type="InterPro" id="IPR009057">
    <property type="entry name" value="Homeodomain-like_sf"/>
</dbReference>
<protein>
    <submittedName>
        <fullName evidence="9">ABC transporter substrate-binding protein</fullName>
    </submittedName>
</protein>
<comment type="subcellular location">
    <subcellularLocation>
        <location evidence="1">Cell envelope</location>
    </subcellularLocation>
</comment>
<dbReference type="PANTHER" id="PTHR30532:SF1">
    <property type="entry name" value="IRON(3+)-HYDROXAMATE-BINDING PROTEIN FHUD"/>
    <property type="match status" value="1"/>
</dbReference>
<sequence length="552" mass="63208">MPDQRSSVPLQSLCFHLKDIELLDMPVGWTSGSQTAVLHTLLVFARGSGCLHTDRRMLRFSPEQCYLLSPDMPFRLENEYDEALRCYRMTFQVIEVSDRQYSPYAGELFPGRIEAAAYPFSRLLRMIQSLHTGGVDTEADGVQRNIRFQELMGFLLEQNLQAEPTLTPVQAVKNTIRYMHDHYMHQHITVQYLAQLAHLTTWRYTPIFQRITGKKPLHYLTELRINRSKELLLHTQEPLRHIAHEVGFADEYYFNRRFRHITGLTPKQYARQMKRSKRIRDWTGHEVDIPASPERIVYYGETFGDLLALGIQPVGSDNPGSAPRPLAQETLPQVHDIGYPFNADKTMALKPDLIIFANADEKQYRWVSKIAPTVTFNSYAPLEQRMQVLGRMLGRKSEAQRWLDAYGAKAQAMWSRMQGHIRPGETASVLIYDRGGRLFVMGVAGLSSSLYHPSGFKPTEPVGLMLADGLGYAEISPRRLHEYAGDRIFMLLSAEPASRQAAASMMESPLWRSLPAAQSGQVYVIEAEKWNYGDAFTREQLLEWLPRLLSRT</sequence>
<evidence type="ECO:0000259" key="8">
    <source>
        <dbReference type="PROSITE" id="PS50983"/>
    </source>
</evidence>
<dbReference type="GO" id="GO:0030288">
    <property type="term" value="C:outer membrane-bounded periplasmic space"/>
    <property type="evidence" value="ECO:0007669"/>
    <property type="project" value="TreeGrafter"/>
</dbReference>
<evidence type="ECO:0000259" key="7">
    <source>
        <dbReference type="PROSITE" id="PS01124"/>
    </source>
</evidence>
<comment type="similarity">
    <text evidence="2">Belongs to the bacterial solute-binding protein 8 family.</text>
</comment>
<dbReference type="GO" id="GO:0043565">
    <property type="term" value="F:sequence-specific DNA binding"/>
    <property type="evidence" value="ECO:0007669"/>
    <property type="project" value="InterPro"/>
</dbReference>
<dbReference type="InterPro" id="IPR051313">
    <property type="entry name" value="Bact_iron-sidero_bind"/>
</dbReference>
<keyword evidence="4" id="KW-0732">Signal</keyword>
<dbReference type="Gene3D" id="3.40.50.1980">
    <property type="entry name" value="Nitrogenase molybdenum iron protein domain"/>
    <property type="match status" value="2"/>
</dbReference>
<dbReference type="PROSITE" id="PS50983">
    <property type="entry name" value="FE_B12_PBP"/>
    <property type="match status" value="1"/>
</dbReference>
<dbReference type="Pfam" id="PF01497">
    <property type="entry name" value="Peripla_BP_2"/>
    <property type="match status" value="1"/>
</dbReference>
<evidence type="ECO:0000313" key="10">
    <source>
        <dbReference type="Proteomes" id="UP000460318"/>
    </source>
</evidence>
<keyword evidence="6" id="KW-0804">Transcription</keyword>
<reference evidence="9 10" key="1">
    <citation type="submission" date="2019-12" db="EMBL/GenBank/DDBJ databases">
        <title>Paenibacillus sp. nov., an endophytic bacterium isolated from the stem of Dendrobium.</title>
        <authorList>
            <person name="Zhao R."/>
        </authorList>
    </citation>
    <scope>NUCLEOTIDE SEQUENCE [LARGE SCALE GENOMIC DNA]</scope>
    <source>
        <strain evidence="9 10">HJL G12</strain>
    </source>
</reference>
<evidence type="ECO:0000256" key="3">
    <source>
        <dbReference type="ARBA" id="ARBA00022448"/>
    </source>
</evidence>
<dbReference type="GO" id="GO:1901678">
    <property type="term" value="P:iron coordination entity transport"/>
    <property type="evidence" value="ECO:0007669"/>
    <property type="project" value="UniProtKB-ARBA"/>
</dbReference>
<dbReference type="PANTHER" id="PTHR30532">
    <property type="entry name" value="IRON III DICITRATE-BINDING PERIPLASMIC PROTEIN"/>
    <property type="match status" value="1"/>
</dbReference>
<evidence type="ECO:0000256" key="2">
    <source>
        <dbReference type="ARBA" id="ARBA00008814"/>
    </source>
</evidence>
<dbReference type="Gene3D" id="1.10.10.60">
    <property type="entry name" value="Homeodomain-like"/>
    <property type="match status" value="2"/>
</dbReference>
<proteinExistence type="inferred from homology"/>
<keyword evidence="10" id="KW-1185">Reference proteome</keyword>
<dbReference type="PROSITE" id="PS01124">
    <property type="entry name" value="HTH_ARAC_FAMILY_2"/>
    <property type="match status" value="1"/>
</dbReference>
<organism evidence="9 10">
    <name type="scientific">Paenibacillus dendrobii</name>
    <dbReference type="NCBI Taxonomy" id="2691084"/>
    <lineage>
        <taxon>Bacteria</taxon>
        <taxon>Bacillati</taxon>
        <taxon>Bacillota</taxon>
        <taxon>Bacilli</taxon>
        <taxon>Bacillales</taxon>
        <taxon>Paenibacillaceae</taxon>
        <taxon>Paenibacillus</taxon>
    </lineage>
</organism>
<dbReference type="SUPFAM" id="SSF46689">
    <property type="entry name" value="Homeodomain-like"/>
    <property type="match status" value="1"/>
</dbReference>
<dbReference type="Proteomes" id="UP000460318">
    <property type="component" value="Unassembled WGS sequence"/>
</dbReference>
<dbReference type="RefSeq" id="WP_160499291.1">
    <property type="nucleotide sequence ID" value="NZ_WUBI01000003.1"/>
</dbReference>
<dbReference type="SMART" id="SM00342">
    <property type="entry name" value="HTH_ARAC"/>
    <property type="match status" value="1"/>
</dbReference>
<evidence type="ECO:0000256" key="6">
    <source>
        <dbReference type="ARBA" id="ARBA00023163"/>
    </source>
</evidence>
<dbReference type="EMBL" id="WUBI01000003">
    <property type="protein sequence ID" value="MWV45689.1"/>
    <property type="molecule type" value="Genomic_DNA"/>
</dbReference>
<feature type="domain" description="Fe/B12 periplasmic-binding" evidence="8">
    <location>
        <begin position="294"/>
        <end position="552"/>
    </location>
</feature>
<dbReference type="InterPro" id="IPR002491">
    <property type="entry name" value="ABC_transptr_periplasmic_BD"/>
</dbReference>
<feature type="domain" description="HTH araC/xylS-type" evidence="7">
    <location>
        <begin position="173"/>
        <end position="272"/>
    </location>
</feature>
<comment type="caution">
    <text evidence="9">The sequence shown here is derived from an EMBL/GenBank/DDBJ whole genome shotgun (WGS) entry which is preliminary data.</text>
</comment>
<gene>
    <name evidence="9" type="ORF">GRF59_18915</name>
</gene>
<keyword evidence="5" id="KW-0805">Transcription regulation</keyword>
<accession>A0A7X3IKL8</accession>